<evidence type="ECO:0000313" key="4">
    <source>
        <dbReference type="Proteomes" id="UP000318821"/>
    </source>
</evidence>
<evidence type="ECO:0000256" key="1">
    <source>
        <dbReference type="SAM" id="Phobius"/>
    </source>
</evidence>
<feature type="transmembrane region" description="Helical" evidence="1">
    <location>
        <begin position="168"/>
        <end position="186"/>
    </location>
</feature>
<organism evidence="3 4">
    <name type="scientific">Leishmania donovani</name>
    <dbReference type="NCBI Taxonomy" id="5661"/>
    <lineage>
        <taxon>Eukaryota</taxon>
        <taxon>Discoba</taxon>
        <taxon>Euglenozoa</taxon>
        <taxon>Kinetoplastea</taxon>
        <taxon>Metakinetoplastina</taxon>
        <taxon>Trypanosomatida</taxon>
        <taxon>Trypanosomatidae</taxon>
        <taxon>Leishmaniinae</taxon>
        <taxon>Leishmania</taxon>
    </lineage>
</organism>
<reference evidence="2" key="3">
    <citation type="submission" date="2020-06" db="EMBL/GenBank/DDBJ databases">
        <authorList>
            <person name="Camacho E."/>
            <person name="Gonzalez-de la Fuente S."/>
            <person name="Rastrojo A."/>
            <person name="Peiro-Pastor R."/>
            <person name="Solana JC."/>
            <person name="Tabera L."/>
            <person name="Gamarro F."/>
            <person name="Carrasco-Ramiro F."/>
            <person name="Requena JM."/>
            <person name="Aguado B."/>
        </authorList>
    </citation>
    <scope>NUCLEOTIDE SEQUENCE</scope>
</reference>
<dbReference type="VEuPathDB" id="TriTrypDB:LdBPK_323990.1"/>
<evidence type="ECO:0000313" key="2">
    <source>
        <dbReference type="EMBL" id="CAC5433163.1"/>
    </source>
</evidence>
<sequence>MSSTERLTDAFRLQFQWIPVLITDRSHHTGRERKRAMLFVLLHASFLMVLCGHFMSVTVSWVLAFILQSGAMALCVMHLVLLEEYADSMTNALELEHMVNPLIIAEAAVRCFASLQCVLTGSWMLLLAGSIELAYDLHVTQHRSLLIDATTIWKELETFRTDGRIRTAYQILMVLFAIFYLVYLFYTA</sequence>
<dbReference type="EMBL" id="RHLD01000003">
    <property type="protein sequence ID" value="TPP47399.1"/>
    <property type="molecule type" value="Genomic_DNA"/>
</dbReference>
<keyword evidence="1" id="KW-0812">Transmembrane</keyword>
<gene>
    <name evidence="3" type="ORF">CGC20_35270</name>
    <name evidence="2" type="ORF">LDHU3_32.5120</name>
</gene>
<keyword evidence="1" id="KW-1133">Transmembrane helix</keyword>
<dbReference type="AlphaFoldDB" id="A0A504XJF9"/>
<reference evidence="3" key="1">
    <citation type="submission" date="2019-02" db="EMBL/GenBank/DDBJ databases">
        <title>FDA dAtabase for Regulatory Grade micrObial Sequences (FDA-ARGOS): Supporting development and validation of Infectious Disease Dx tests.</title>
        <authorList>
            <person name="Duncan R."/>
            <person name="Fisher C."/>
            <person name="Tallon L.J."/>
            <person name="Sadzewicz L."/>
            <person name="Sengamalay N."/>
            <person name="Ott S."/>
            <person name="Godinez A."/>
            <person name="Nagaraj S."/>
            <person name="Nadendla S."/>
            <person name="Sichtig H."/>
        </authorList>
    </citation>
    <scope>NUCLEOTIDE SEQUENCE</scope>
    <source>
        <strain evidence="3">FDAARGOS_360</strain>
    </source>
</reference>
<dbReference type="Proteomes" id="UP000318821">
    <property type="component" value="Unassembled WGS sequence"/>
</dbReference>
<protein>
    <submittedName>
        <fullName evidence="3">Cornichon family protein</fullName>
    </submittedName>
    <submittedName>
        <fullName evidence="2">Cornichon_protein_putative/Pfam:PF03311</fullName>
    </submittedName>
</protein>
<reference evidence="4" key="2">
    <citation type="submission" date="2019-02" db="EMBL/GenBank/DDBJ databases">
        <title>FDA dAtabase for Regulatory Grade micrObial Sequences (FDA-ARGOS): Supporting development and validation of Infectious Disease Dx tests.</title>
        <authorList>
            <person name="Duncan R."/>
            <person name="Fisher C."/>
            <person name="Tallon L."/>
            <person name="Sadzewicz L."/>
            <person name="Sengamalay N."/>
            <person name="Ott S."/>
            <person name="Godinez A."/>
            <person name="Nagaraj S."/>
            <person name="Vavikolanu K."/>
            <person name="Vyas G."/>
            <person name="Nadendla S."/>
            <person name="Aluvathingal J."/>
            <person name="Sichtig H."/>
        </authorList>
    </citation>
    <scope>NUCLEOTIDE SEQUENCE [LARGE SCALE GENOMIC DNA]</scope>
    <source>
        <strain evidence="4">FDAARGOS_360</strain>
    </source>
</reference>
<dbReference type="VEuPathDB" id="TriTrypDB:LdCL_320045900"/>
<feature type="transmembrane region" description="Helical" evidence="1">
    <location>
        <begin position="36"/>
        <end position="55"/>
    </location>
</feature>
<keyword evidence="1" id="KW-0472">Membrane</keyword>
<feature type="transmembrane region" description="Helical" evidence="1">
    <location>
        <begin position="61"/>
        <end position="82"/>
    </location>
</feature>
<dbReference type="SMART" id="SM01398">
    <property type="entry name" value="Cornichon"/>
    <property type="match status" value="1"/>
</dbReference>
<dbReference type="GO" id="GO:0016192">
    <property type="term" value="P:vesicle-mediated transport"/>
    <property type="evidence" value="ECO:0007669"/>
    <property type="project" value="InterPro"/>
</dbReference>
<evidence type="ECO:0000313" key="3">
    <source>
        <dbReference type="EMBL" id="TPP47399.1"/>
    </source>
</evidence>
<dbReference type="InterPro" id="IPR003377">
    <property type="entry name" value="Cornichon"/>
</dbReference>
<dbReference type="Pfam" id="PF03311">
    <property type="entry name" value="Cornichon"/>
    <property type="match status" value="1"/>
</dbReference>
<accession>A0A504XJF9</accession>
<proteinExistence type="predicted"/>
<name>A0A504XJF9_LEIDO</name>
<dbReference type="VEuPathDB" id="TriTrypDB:LDHU3_32.5120"/>
<dbReference type="EMBL" id="LR812652">
    <property type="protein sequence ID" value="CAC5433163.1"/>
    <property type="molecule type" value="Genomic_DNA"/>
</dbReference>
<dbReference type="Proteomes" id="UP000601710">
    <property type="component" value="Chromosome 32"/>
</dbReference>